<dbReference type="PANTHER" id="PTHR43065:SF46">
    <property type="entry name" value="C4-DICARBOXYLATE TRANSPORT SENSOR PROTEIN DCTB"/>
    <property type="match status" value="1"/>
</dbReference>
<evidence type="ECO:0000256" key="2">
    <source>
        <dbReference type="ARBA" id="ARBA00012438"/>
    </source>
</evidence>
<dbReference type="SUPFAM" id="SSF47384">
    <property type="entry name" value="Homodimeric domain of signal transducing histidine kinase"/>
    <property type="match status" value="1"/>
</dbReference>
<dbReference type="GO" id="GO:0000155">
    <property type="term" value="F:phosphorelay sensor kinase activity"/>
    <property type="evidence" value="ECO:0007669"/>
    <property type="project" value="InterPro"/>
</dbReference>
<sequence>MTPDSDNECDILVIDDDRDFADSLVQLLRLEGYSAAAAYSGDEALAFVERATVSVALVDIILGHADGVGLIPELRKRCPAIVNVIMTAYASVETAIEALKQGAYDYLCKPFYTDDLLSTLSRCFERHRLAREREQAEAAVRLRNSELQHLNARLAGILSSLRKLSRCSKPAALHELLLNLVLDDLGADEGVLYARRNHHLDMKAHRGEGYESEIPLSPPPAPLFGDALACRRPALSADASKLAGVVAGLPGRENAQFLAFPLLDNDDAPLGVVLAHRPGGPAFTAQDIELARILTSFGAEVLVAVQAKERLAASEQRLRKVVEHSPSAISLKDPRGEYLLTNTRFDEWFEGVEDGESDVSPDVPSDAAVMQRGETVTHEVETSGPEGTKQWLLITKFPVPDGEGGPLGVGNITTDVTERRRAQERLGQAQKMEALGQLTGGVAHDFNNLLAVILGNLRLLQEDAGEGTEFRELLDEAIDATRSGVDLTGRLLAFGRAQTLRPQVTDIRELVLGMSRLLERTLGSRIAIELDLAQDLWPTRIDRSQLEASLLNLAINARDAMPEGGTLRIEAGNAIIDWADRSRHHDAKAGAHVLLSVTDTGVGMPPHVLDGAVQPFFTTKEAGQGSGLGLSMVYGFVTQSGGHLELDSRPGRGTTARLYFPKASEEKTSAARQVASADKISAAGRRVLVVEDQAGVRRLTHRLLTRLGHRVLEAPDGQMAMDILRECDDIDVLFTDIVLPGRISGTALGHAAVRMRPGLQVVYTTGYAAENLVDTFDGAAAHILYKPVQIEELSRVIGAGSARGGEAPDGSAEP</sequence>
<evidence type="ECO:0000313" key="13">
    <source>
        <dbReference type="EMBL" id="RDD60313.1"/>
    </source>
</evidence>
<dbReference type="Proteomes" id="UP000253941">
    <property type="component" value="Unassembled WGS sequence"/>
</dbReference>
<dbReference type="InterPro" id="IPR000700">
    <property type="entry name" value="PAS-assoc_C"/>
</dbReference>
<evidence type="ECO:0000256" key="7">
    <source>
        <dbReference type="ARBA" id="ARBA00022840"/>
    </source>
</evidence>
<evidence type="ECO:0000256" key="3">
    <source>
        <dbReference type="ARBA" id="ARBA00022553"/>
    </source>
</evidence>
<dbReference type="InterPro" id="IPR013656">
    <property type="entry name" value="PAS_4"/>
</dbReference>
<dbReference type="InterPro" id="IPR003661">
    <property type="entry name" value="HisK_dim/P_dom"/>
</dbReference>
<dbReference type="SUPFAM" id="SSF55874">
    <property type="entry name" value="ATPase domain of HSP90 chaperone/DNA topoisomerase II/histidine kinase"/>
    <property type="match status" value="1"/>
</dbReference>
<gene>
    <name evidence="13" type="ORF">DRB17_18650</name>
</gene>
<dbReference type="Pfam" id="PF00072">
    <property type="entry name" value="Response_reg"/>
    <property type="match status" value="2"/>
</dbReference>
<dbReference type="Gene3D" id="3.30.450.20">
    <property type="entry name" value="PAS domain"/>
    <property type="match status" value="1"/>
</dbReference>
<dbReference type="SUPFAM" id="SSF55781">
    <property type="entry name" value="GAF domain-like"/>
    <property type="match status" value="1"/>
</dbReference>
<dbReference type="InterPro" id="IPR004358">
    <property type="entry name" value="Sig_transdc_His_kin-like_C"/>
</dbReference>
<dbReference type="InterPro" id="IPR036097">
    <property type="entry name" value="HisK_dim/P_sf"/>
</dbReference>
<keyword evidence="4" id="KW-0808">Transferase</keyword>
<protein>
    <recommendedName>
        <fullName evidence="2">histidine kinase</fullName>
        <ecNumber evidence="2">2.7.13.3</ecNumber>
    </recommendedName>
</protein>
<dbReference type="Gene3D" id="3.30.565.10">
    <property type="entry name" value="Histidine kinase-like ATPase, C-terminal domain"/>
    <property type="match status" value="1"/>
</dbReference>
<keyword evidence="14" id="KW-1185">Reference proteome</keyword>
<dbReference type="InterPro" id="IPR029016">
    <property type="entry name" value="GAF-like_dom_sf"/>
</dbReference>
<evidence type="ECO:0000259" key="10">
    <source>
        <dbReference type="PROSITE" id="PS50109"/>
    </source>
</evidence>
<dbReference type="PANTHER" id="PTHR43065">
    <property type="entry name" value="SENSOR HISTIDINE KINASE"/>
    <property type="match status" value="1"/>
</dbReference>
<dbReference type="InterPro" id="IPR036890">
    <property type="entry name" value="HATPase_C_sf"/>
</dbReference>
<feature type="domain" description="Histidine kinase" evidence="10">
    <location>
        <begin position="441"/>
        <end position="664"/>
    </location>
</feature>
<dbReference type="InterPro" id="IPR005467">
    <property type="entry name" value="His_kinase_dom"/>
</dbReference>
<dbReference type="SMART" id="SM00387">
    <property type="entry name" value="HATPase_c"/>
    <property type="match status" value="1"/>
</dbReference>
<feature type="modified residue" description="4-aspartylphosphate" evidence="9">
    <location>
        <position position="59"/>
    </location>
</feature>
<dbReference type="PROSITE" id="PS50113">
    <property type="entry name" value="PAC"/>
    <property type="match status" value="1"/>
</dbReference>
<name>A0A369T4P8_9PROT</name>
<keyword evidence="5" id="KW-0547">Nucleotide-binding</keyword>
<dbReference type="PROSITE" id="PS50109">
    <property type="entry name" value="HIS_KIN"/>
    <property type="match status" value="1"/>
</dbReference>
<dbReference type="GO" id="GO:0005524">
    <property type="term" value="F:ATP binding"/>
    <property type="evidence" value="ECO:0007669"/>
    <property type="project" value="UniProtKB-KW"/>
</dbReference>
<dbReference type="Pfam" id="PF02518">
    <property type="entry name" value="HATPase_c"/>
    <property type="match status" value="1"/>
</dbReference>
<feature type="domain" description="Response regulatory" evidence="11">
    <location>
        <begin position="686"/>
        <end position="801"/>
    </location>
</feature>
<feature type="domain" description="Response regulatory" evidence="11">
    <location>
        <begin position="10"/>
        <end position="124"/>
    </location>
</feature>
<dbReference type="InterPro" id="IPR003594">
    <property type="entry name" value="HATPase_dom"/>
</dbReference>
<feature type="modified residue" description="4-aspartylphosphate" evidence="9">
    <location>
        <position position="736"/>
    </location>
</feature>
<dbReference type="PROSITE" id="PS50110">
    <property type="entry name" value="RESPONSE_REGULATORY"/>
    <property type="match status" value="2"/>
</dbReference>
<evidence type="ECO:0000313" key="14">
    <source>
        <dbReference type="Proteomes" id="UP000253941"/>
    </source>
</evidence>
<dbReference type="CDD" id="cd00082">
    <property type="entry name" value="HisKA"/>
    <property type="match status" value="1"/>
</dbReference>
<evidence type="ECO:0000256" key="5">
    <source>
        <dbReference type="ARBA" id="ARBA00022741"/>
    </source>
</evidence>
<dbReference type="RefSeq" id="WP_114583742.1">
    <property type="nucleotide sequence ID" value="NZ_QPMH01000030.1"/>
</dbReference>
<keyword evidence="6" id="KW-0418">Kinase</keyword>
<keyword evidence="7" id="KW-0067">ATP-binding</keyword>
<dbReference type="AlphaFoldDB" id="A0A369T4P8"/>
<dbReference type="Gene3D" id="1.10.287.130">
    <property type="match status" value="1"/>
</dbReference>
<dbReference type="Pfam" id="PF13185">
    <property type="entry name" value="GAF_2"/>
    <property type="match status" value="1"/>
</dbReference>
<organism evidence="13 14">
    <name type="scientific">Ferruginivarius sediminum</name>
    <dbReference type="NCBI Taxonomy" id="2661937"/>
    <lineage>
        <taxon>Bacteria</taxon>
        <taxon>Pseudomonadati</taxon>
        <taxon>Pseudomonadota</taxon>
        <taxon>Alphaproteobacteria</taxon>
        <taxon>Rhodospirillales</taxon>
        <taxon>Rhodospirillaceae</taxon>
        <taxon>Ferruginivarius</taxon>
    </lineage>
</organism>
<comment type="catalytic activity">
    <reaction evidence="1">
        <text>ATP + protein L-histidine = ADP + protein N-phospho-L-histidine.</text>
        <dbReference type="EC" id="2.7.13.3"/>
    </reaction>
</comment>
<evidence type="ECO:0000256" key="6">
    <source>
        <dbReference type="ARBA" id="ARBA00022777"/>
    </source>
</evidence>
<dbReference type="SMART" id="SM00388">
    <property type="entry name" value="HisKA"/>
    <property type="match status" value="1"/>
</dbReference>
<dbReference type="InterPro" id="IPR035965">
    <property type="entry name" value="PAS-like_dom_sf"/>
</dbReference>
<dbReference type="Gene3D" id="3.30.450.40">
    <property type="match status" value="1"/>
</dbReference>
<evidence type="ECO:0000259" key="12">
    <source>
        <dbReference type="PROSITE" id="PS50113"/>
    </source>
</evidence>
<dbReference type="Pfam" id="PF08448">
    <property type="entry name" value="PAS_4"/>
    <property type="match status" value="1"/>
</dbReference>
<dbReference type="InterPro" id="IPR001789">
    <property type="entry name" value="Sig_transdc_resp-reg_receiver"/>
</dbReference>
<dbReference type="SMART" id="SM00448">
    <property type="entry name" value="REC"/>
    <property type="match status" value="2"/>
</dbReference>
<evidence type="ECO:0000256" key="1">
    <source>
        <dbReference type="ARBA" id="ARBA00000085"/>
    </source>
</evidence>
<dbReference type="SUPFAM" id="SSF55785">
    <property type="entry name" value="PYP-like sensor domain (PAS domain)"/>
    <property type="match status" value="1"/>
</dbReference>
<keyword evidence="3 9" id="KW-0597">Phosphoprotein</keyword>
<reference evidence="13 14" key="1">
    <citation type="submission" date="2018-07" db="EMBL/GenBank/DDBJ databases">
        <title>Venubactetium sediminum gen. nov., sp. nov., isolated from a marine solar saltern.</title>
        <authorList>
            <person name="Wang S."/>
        </authorList>
    </citation>
    <scope>NUCLEOTIDE SEQUENCE [LARGE SCALE GENOMIC DNA]</scope>
    <source>
        <strain evidence="13 14">WD2A32</strain>
    </source>
</reference>
<dbReference type="EC" id="2.7.13.3" evidence="2"/>
<dbReference type="Pfam" id="PF00512">
    <property type="entry name" value="HisKA"/>
    <property type="match status" value="1"/>
</dbReference>
<evidence type="ECO:0000256" key="4">
    <source>
        <dbReference type="ARBA" id="ARBA00022679"/>
    </source>
</evidence>
<dbReference type="EMBL" id="QPMH01000030">
    <property type="protein sequence ID" value="RDD60313.1"/>
    <property type="molecule type" value="Genomic_DNA"/>
</dbReference>
<dbReference type="Gene3D" id="3.40.50.2300">
    <property type="match status" value="2"/>
</dbReference>
<keyword evidence="8" id="KW-0902">Two-component regulatory system</keyword>
<accession>A0A369T4P8</accession>
<dbReference type="PRINTS" id="PR00344">
    <property type="entry name" value="BCTRLSENSOR"/>
</dbReference>
<comment type="caution">
    <text evidence="13">The sequence shown here is derived from an EMBL/GenBank/DDBJ whole genome shotgun (WGS) entry which is preliminary data.</text>
</comment>
<dbReference type="InterPro" id="IPR011006">
    <property type="entry name" value="CheY-like_superfamily"/>
</dbReference>
<evidence type="ECO:0000256" key="8">
    <source>
        <dbReference type="ARBA" id="ARBA00023012"/>
    </source>
</evidence>
<dbReference type="SUPFAM" id="SSF52172">
    <property type="entry name" value="CheY-like"/>
    <property type="match status" value="2"/>
</dbReference>
<dbReference type="InterPro" id="IPR003018">
    <property type="entry name" value="GAF"/>
</dbReference>
<evidence type="ECO:0000259" key="11">
    <source>
        <dbReference type="PROSITE" id="PS50110"/>
    </source>
</evidence>
<feature type="domain" description="PAC" evidence="12">
    <location>
        <begin position="376"/>
        <end position="428"/>
    </location>
</feature>
<evidence type="ECO:0000256" key="9">
    <source>
        <dbReference type="PROSITE-ProRule" id="PRU00169"/>
    </source>
</evidence>
<proteinExistence type="predicted"/>